<dbReference type="AlphaFoldDB" id="A0A368JPR4"/>
<evidence type="ECO:0000259" key="1">
    <source>
        <dbReference type="Pfam" id="PF12770"/>
    </source>
</evidence>
<accession>A0A368JPR4</accession>
<dbReference type="Gene3D" id="3.40.50.1460">
    <property type="match status" value="1"/>
</dbReference>
<proteinExistence type="predicted"/>
<dbReference type="OrthoDB" id="1164785at2"/>
<dbReference type="InterPro" id="IPR024983">
    <property type="entry name" value="CHAT_dom"/>
</dbReference>
<evidence type="ECO:0000313" key="2">
    <source>
        <dbReference type="EMBL" id="RCR68986.1"/>
    </source>
</evidence>
<feature type="domain" description="CHAT" evidence="1">
    <location>
        <begin position="17"/>
        <end position="179"/>
    </location>
</feature>
<dbReference type="Pfam" id="PF12770">
    <property type="entry name" value="CHAT"/>
    <property type="match status" value="1"/>
</dbReference>
<comment type="caution">
    <text evidence="2">The sequence shown here is derived from an EMBL/GenBank/DDBJ whole genome shotgun (WGS) entry which is preliminary data.</text>
</comment>
<gene>
    <name evidence="2" type="ORF">DUE52_13955</name>
</gene>
<keyword evidence="3" id="KW-1185">Reference proteome</keyword>
<reference evidence="2 3" key="1">
    <citation type="submission" date="2018-07" db="EMBL/GenBank/DDBJ databases">
        <title>Genome analysis of Larkinella rosea.</title>
        <authorList>
            <person name="Zhou Z."/>
            <person name="Wang G."/>
        </authorList>
    </citation>
    <scope>NUCLEOTIDE SEQUENCE [LARGE SCALE GENOMIC DNA]</scope>
    <source>
        <strain evidence="3">zzj9</strain>
    </source>
</reference>
<dbReference type="EMBL" id="QOWE01000010">
    <property type="protein sequence ID" value="RCR68986.1"/>
    <property type="molecule type" value="Genomic_DNA"/>
</dbReference>
<organism evidence="2 3">
    <name type="scientific">Larkinella punicea</name>
    <dbReference type="NCBI Taxonomy" id="2315727"/>
    <lineage>
        <taxon>Bacteria</taxon>
        <taxon>Pseudomonadati</taxon>
        <taxon>Bacteroidota</taxon>
        <taxon>Cytophagia</taxon>
        <taxon>Cytophagales</taxon>
        <taxon>Spirosomataceae</taxon>
        <taxon>Larkinella</taxon>
    </lineage>
</organism>
<dbReference type="Proteomes" id="UP000253383">
    <property type="component" value="Unassembled WGS sequence"/>
</dbReference>
<protein>
    <submittedName>
        <fullName evidence="2">CHAT domain-containing protein</fullName>
    </submittedName>
</protein>
<evidence type="ECO:0000313" key="3">
    <source>
        <dbReference type="Proteomes" id="UP000253383"/>
    </source>
</evidence>
<sequence length="526" mass="59956">MPSTGFGRSMSKPVIFIASANPSTLNDLQYLNAVDDEIKYIDELLYDLEINQDIVYPTPSTKTDADSIHRALVKIGQELTIFHYCGHASQTHFVLSDGIYNQNQLVKLLSGKKPKLIFLNGCSTYGYVDTLLAHGVEAIIATSTAVPDGQASELAKNFYYSFTRPHKTLQQAFDEAVSKSPLLSEKKSTLFTRGGFPTENPEVPCAWGLYYNQPEVLKWTLVSKREPSEKVPLIDRQKAFLCDRDQYRNVFDPSFNLSQGLDVLYRPVQHYLIVGADYQSPLGLARKLVYEKITKNPNRIYNYPFDPNDRRRDADDMLVKLNRAYDTPVKIRRELYKIIKGQDDSTSLTFDEFLGIPAIKNSQYTIVALQINADDLNEKVLASIRQFMTEFCPPETGTNSSAHPYLLFFWNIIFTPKQSWFSAFMPGNSVKKILKPFRTSGLVDPDDPARSPLIILNQDDELLAVPDQRKYLEEWFRNYLRHAPDADKERVITSIFQPDHPGKIDVPALEDKLLTLIERFNTPQTP</sequence>
<name>A0A368JPR4_9BACT</name>